<accession>A0A1V3X9U8</accession>
<sequence length="53" mass="5270">MPSSSAPLRGRIVAGLVLDCPAPPPPLRGRIVAGLVLDCPAPPPRFAAASSPG</sequence>
<name>A0A1V3X9U8_MYCKA</name>
<dbReference type="AlphaFoldDB" id="A0A1V3X9U8"/>
<comment type="caution">
    <text evidence="1">The sequence shown here is derived from an EMBL/GenBank/DDBJ whole genome shotgun (WGS) entry which is preliminary data.</text>
</comment>
<evidence type="ECO:0000313" key="2">
    <source>
        <dbReference type="Proteomes" id="UP000189229"/>
    </source>
</evidence>
<proteinExistence type="predicted"/>
<organism evidence="1 2">
    <name type="scientific">Mycobacterium kansasii</name>
    <dbReference type="NCBI Taxonomy" id="1768"/>
    <lineage>
        <taxon>Bacteria</taxon>
        <taxon>Bacillati</taxon>
        <taxon>Actinomycetota</taxon>
        <taxon>Actinomycetes</taxon>
        <taxon>Mycobacteriales</taxon>
        <taxon>Mycobacteriaceae</taxon>
        <taxon>Mycobacterium</taxon>
    </lineage>
</organism>
<dbReference type="Proteomes" id="UP000189229">
    <property type="component" value="Unassembled WGS sequence"/>
</dbReference>
<dbReference type="EMBL" id="MVBM01000003">
    <property type="protein sequence ID" value="OOK75898.1"/>
    <property type="molecule type" value="Genomic_DNA"/>
</dbReference>
<gene>
    <name evidence="1" type="ORF">BZL30_4116</name>
</gene>
<reference evidence="1 2" key="1">
    <citation type="submission" date="2017-02" db="EMBL/GenBank/DDBJ databases">
        <title>Complete genome sequences of Mycobacterium kansasii strains isolated from rhesus macaques.</title>
        <authorList>
            <person name="Panda A."/>
            <person name="Nagaraj S."/>
            <person name="Zhao X."/>
            <person name="Tettelin H."/>
            <person name="Detolla L.J."/>
        </authorList>
    </citation>
    <scope>NUCLEOTIDE SEQUENCE [LARGE SCALE GENOMIC DNA]</scope>
    <source>
        <strain evidence="1 2">11-3813</strain>
    </source>
</reference>
<evidence type="ECO:0000313" key="1">
    <source>
        <dbReference type="EMBL" id="OOK75898.1"/>
    </source>
</evidence>
<protein>
    <submittedName>
        <fullName evidence="1">Uncharacterized protein</fullName>
    </submittedName>
</protein>